<keyword evidence="3" id="KW-1003">Cell membrane</keyword>
<keyword evidence="4 7" id="KW-0812">Transmembrane</keyword>
<dbReference type="Proteomes" id="UP001165293">
    <property type="component" value="Unassembled WGS sequence"/>
</dbReference>
<organism evidence="8 9">
    <name type="scientific">Noviluteimonas lactosilytica</name>
    <dbReference type="NCBI Taxonomy" id="2888523"/>
    <lineage>
        <taxon>Bacteria</taxon>
        <taxon>Pseudomonadati</taxon>
        <taxon>Pseudomonadota</taxon>
        <taxon>Gammaproteobacteria</taxon>
        <taxon>Lysobacterales</taxon>
        <taxon>Lysobacteraceae</taxon>
        <taxon>Noviluteimonas</taxon>
    </lineage>
</organism>
<feature type="transmembrane region" description="Helical" evidence="7">
    <location>
        <begin position="49"/>
        <end position="66"/>
    </location>
</feature>
<dbReference type="RefSeq" id="WP_230527373.1">
    <property type="nucleotide sequence ID" value="NZ_JAJGAK010000002.1"/>
</dbReference>
<feature type="transmembrane region" description="Helical" evidence="7">
    <location>
        <begin position="104"/>
        <end position="121"/>
    </location>
</feature>
<evidence type="ECO:0000313" key="9">
    <source>
        <dbReference type="Proteomes" id="UP001165293"/>
    </source>
</evidence>
<dbReference type="PANTHER" id="PTHR33452:SF1">
    <property type="entry name" value="INNER MEMBRANE PROTEIN YPHA-RELATED"/>
    <property type="match status" value="1"/>
</dbReference>
<keyword evidence="9" id="KW-1185">Reference proteome</keyword>
<protein>
    <submittedName>
        <fullName evidence="8">DoxX family protein</fullName>
    </submittedName>
</protein>
<dbReference type="InterPro" id="IPR032808">
    <property type="entry name" value="DoxX"/>
</dbReference>
<evidence type="ECO:0000256" key="4">
    <source>
        <dbReference type="ARBA" id="ARBA00022692"/>
    </source>
</evidence>
<evidence type="ECO:0000313" key="8">
    <source>
        <dbReference type="EMBL" id="MCC8363699.1"/>
    </source>
</evidence>
<evidence type="ECO:0000256" key="7">
    <source>
        <dbReference type="SAM" id="Phobius"/>
    </source>
</evidence>
<name>A0ABS8JJI5_9GAMM</name>
<sequence length="129" mass="13715">MTASTRNPLLAIGRALLGALFFVSAITKIGAFAYVSGWIGSNGLPFPDLVLVATIAIELIGGAMLITGWKARWAALGLAIFLVPVTLVFHAFWSAEPAQFSDQLTAFLKNTAIFGGMLLVFDRSRATAK</sequence>
<evidence type="ECO:0000256" key="1">
    <source>
        <dbReference type="ARBA" id="ARBA00004651"/>
    </source>
</evidence>
<keyword evidence="6 7" id="KW-0472">Membrane</keyword>
<comment type="similarity">
    <text evidence="2">Belongs to the DoxX family.</text>
</comment>
<gene>
    <name evidence="8" type="ORF">LK996_11520</name>
</gene>
<evidence type="ECO:0000256" key="2">
    <source>
        <dbReference type="ARBA" id="ARBA00006679"/>
    </source>
</evidence>
<dbReference type="PANTHER" id="PTHR33452">
    <property type="entry name" value="OXIDOREDUCTASE CATD-RELATED"/>
    <property type="match status" value="1"/>
</dbReference>
<proteinExistence type="inferred from homology"/>
<evidence type="ECO:0000256" key="6">
    <source>
        <dbReference type="ARBA" id="ARBA00023136"/>
    </source>
</evidence>
<comment type="caution">
    <text evidence="8">The sequence shown here is derived from an EMBL/GenBank/DDBJ whole genome shotgun (WGS) entry which is preliminary data.</text>
</comment>
<dbReference type="EMBL" id="JAJGAK010000002">
    <property type="protein sequence ID" value="MCC8363699.1"/>
    <property type="molecule type" value="Genomic_DNA"/>
</dbReference>
<accession>A0ABS8JJI5</accession>
<keyword evidence="5 7" id="KW-1133">Transmembrane helix</keyword>
<evidence type="ECO:0000256" key="5">
    <source>
        <dbReference type="ARBA" id="ARBA00022989"/>
    </source>
</evidence>
<evidence type="ECO:0000256" key="3">
    <source>
        <dbReference type="ARBA" id="ARBA00022475"/>
    </source>
</evidence>
<reference evidence="8" key="1">
    <citation type="submission" date="2021-10" db="EMBL/GenBank/DDBJ databases">
        <authorList>
            <person name="Lyu M."/>
            <person name="Wang X."/>
            <person name="Meng X."/>
            <person name="Xu K."/>
        </authorList>
    </citation>
    <scope>NUCLEOTIDE SEQUENCE</scope>
    <source>
        <strain evidence="8">A6</strain>
    </source>
</reference>
<feature type="transmembrane region" description="Helical" evidence="7">
    <location>
        <begin position="73"/>
        <end position="92"/>
    </location>
</feature>
<dbReference type="InterPro" id="IPR051907">
    <property type="entry name" value="DoxX-like_oxidoreductase"/>
</dbReference>
<dbReference type="Pfam" id="PF07681">
    <property type="entry name" value="DoxX"/>
    <property type="match status" value="1"/>
</dbReference>
<comment type="subcellular location">
    <subcellularLocation>
        <location evidence="1">Cell membrane</location>
        <topology evidence="1">Multi-pass membrane protein</topology>
    </subcellularLocation>
</comment>